<evidence type="ECO:0000256" key="6">
    <source>
        <dbReference type="ARBA" id="ARBA00022946"/>
    </source>
</evidence>
<dbReference type="PANTHER" id="PTHR10510:SF15">
    <property type="entry name" value="CYTOCHROME C OXIDASE SUBUNIT 7A2, MITOCHONDRIAL"/>
    <property type="match status" value="1"/>
</dbReference>
<evidence type="ECO:0000256" key="7">
    <source>
        <dbReference type="ARBA" id="ARBA00022989"/>
    </source>
</evidence>
<dbReference type="AlphaFoldDB" id="A0A6P7LSI9"/>
<dbReference type="GO" id="GO:0006123">
    <property type="term" value="P:mitochondrial electron transport, cytochrome c to oxygen"/>
    <property type="evidence" value="ECO:0007669"/>
    <property type="project" value="InterPro"/>
</dbReference>
<evidence type="ECO:0000313" key="15">
    <source>
        <dbReference type="Proteomes" id="UP000515150"/>
    </source>
</evidence>
<protein>
    <recommendedName>
        <fullName evidence="12">Cytochrome c oxidase subunit 7A2, mitochondrial</fullName>
    </recommendedName>
    <alternativeName>
        <fullName evidence="13">Cytochrome c oxidase subunit VIIa-liver/heart</fullName>
    </alternativeName>
</protein>
<keyword evidence="6" id="KW-0809">Transit peptide</keyword>
<keyword evidence="9" id="KW-0560">Oxidoreductase</keyword>
<name>A0A6P7LSI9_BETSP</name>
<accession>A0A6P7LSI9</accession>
<dbReference type="Proteomes" id="UP000515150">
    <property type="component" value="Chromosome 24"/>
</dbReference>
<dbReference type="RefSeq" id="XP_028997806.1">
    <property type="nucleotide sequence ID" value="XM_029141973.3"/>
</dbReference>
<feature type="transmembrane region" description="Helical" evidence="14">
    <location>
        <begin position="52"/>
        <end position="74"/>
    </location>
</feature>
<organism evidence="15 16">
    <name type="scientific">Betta splendens</name>
    <name type="common">Siamese fighting fish</name>
    <dbReference type="NCBI Taxonomy" id="158456"/>
    <lineage>
        <taxon>Eukaryota</taxon>
        <taxon>Metazoa</taxon>
        <taxon>Chordata</taxon>
        <taxon>Craniata</taxon>
        <taxon>Vertebrata</taxon>
        <taxon>Euteleostomi</taxon>
        <taxon>Actinopterygii</taxon>
        <taxon>Neopterygii</taxon>
        <taxon>Teleostei</taxon>
        <taxon>Neoteleostei</taxon>
        <taxon>Acanthomorphata</taxon>
        <taxon>Anabantaria</taxon>
        <taxon>Anabantiformes</taxon>
        <taxon>Anabantoidei</taxon>
        <taxon>Osphronemidae</taxon>
        <taxon>Betta</taxon>
    </lineage>
</organism>
<dbReference type="CDD" id="cd00928">
    <property type="entry name" value="Cyt_c_Oxidase_VIIa"/>
    <property type="match status" value="1"/>
</dbReference>
<dbReference type="FunFam" id="4.10.91.10:FF:000001">
    <property type="entry name" value="Cytochrome c oxidase subunit 7A1, mitochondrial"/>
    <property type="match status" value="1"/>
</dbReference>
<keyword evidence="11 14" id="KW-0472">Membrane</keyword>
<dbReference type="InParanoid" id="A0A6P7LSI9"/>
<gene>
    <name evidence="16" type="primary">LOC114850029</name>
</gene>
<dbReference type="PANTHER" id="PTHR10510">
    <property type="entry name" value="CYTOCHROME C OXIDASE POLYPEPTIDE 7A"/>
    <property type="match status" value="1"/>
</dbReference>
<sequence length="83" mass="9292">MYRHMFALQQVARRTISSSARRQIANKIPEKQMRFQDDNGLPVHLKGGTSDILLYSATMGLTVVGVGYGMYLMVKASFPQNKA</sequence>
<evidence type="ECO:0000313" key="16">
    <source>
        <dbReference type="RefSeq" id="XP_028997806.1"/>
    </source>
</evidence>
<reference evidence="16" key="1">
    <citation type="submission" date="2025-08" db="UniProtKB">
        <authorList>
            <consortium name="RefSeq"/>
        </authorList>
    </citation>
    <scope>IDENTIFICATION</scope>
</reference>
<evidence type="ECO:0000256" key="4">
    <source>
        <dbReference type="ARBA" id="ARBA00022692"/>
    </source>
</evidence>
<keyword evidence="10" id="KW-0496">Mitochondrion</keyword>
<evidence type="ECO:0000256" key="5">
    <source>
        <dbReference type="ARBA" id="ARBA00022792"/>
    </source>
</evidence>
<keyword evidence="5" id="KW-0999">Mitochondrion inner membrane</keyword>
<dbReference type="InterPro" id="IPR003177">
    <property type="entry name" value="Cytc_oxidase_su7a_met"/>
</dbReference>
<comment type="subcellular location">
    <subcellularLocation>
        <location evidence="1">Mitochondrion inner membrane</location>
        <topology evidence="1">Single-pass membrane protein</topology>
    </subcellularLocation>
</comment>
<dbReference type="InterPro" id="IPR036539">
    <property type="entry name" value="Cyt_c_oxidase_su7a_sf"/>
</dbReference>
<dbReference type="GO" id="GO:0016491">
    <property type="term" value="F:oxidoreductase activity"/>
    <property type="evidence" value="ECO:0007669"/>
    <property type="project" value="UniProtKB-KW"/>
</dbReference>
<keyword evidence="7 14" id="KW-1133">Transmembrane helix</keyword>
<evidence type="ECO:0000256" key="3">
    <source>
        <dbReference type="ARBA" id="ARBA00009331"/>
    </source>
</evidence>
<dbReference type="Gene3D" id="4.10.91.10">
    <property type="entry name" value="Cytochrome c oxidase, subunit VIIa"/>
    <property type="match status" value="1"/>
</dbReference>
<evidence type="ECO:0000256" key="10">
    <source>
        <dbReference type="ARBA" id="ARBA00023128"/>
    </source>
</evidence>
<comment type="similarity">
    <text evidence="3">Belongs to the cytochrome c oxidase VIIa family.</text>
</comment>
<dbReference type="GO" id="GO:0045277">
    <property type="term" value="C:respiratory chain complex IV"/>
    <property type="evidence" value="ECO:0007669"/>
    <property type="project" value="InterPro"/>
</dbReference>
<keyword evidence="4 14" id="KW-0812">Transmembrane</keyword>
<dbReference type="InterPro" id="IPR039297">
    <property type="entry name" value="COX7a"/>
</dbReference>
<proteinExistence type="inferred from homology"/>
<evidence type="ECO:0000256" key="8">
    <source>
        <dbReference type="ARBA" id="ARBA00022990"/>
    </source>
</evidence>
<keyword evidence="8" id="KW-0007">Acetylation</keyword>
<evidence type="ECO:0000256" key="13">
    <source>
        <dbReference type="ARBA" id="ARBA00042325"/>
    </source>
</evidence>
<dbReference type="KEGG" id="bspl:114850029"/>
<dbReference type="GO" id="GO:0005743">
    <property type="term" value="C:mitochondrial inner membrane"/>
    <property type="evidence" value="ECO:0007669"/>
    <property type="project" value="UniProtKB-SubCell"/>
</dbReference>
<evidence type="ECO:0000256" key="2">
    <source>
        <dbReference type="ARBA" id="ARBA00004673"/>
    </source>
</evidence>
<keyword evidence="15" id="KW-1185">Reference proteome</keyword>
<comment type="pathway">
    <text evidence="2">Energy metabolism; oxidative phosphorylation.</text>
</comment>
<evidence type="ECO:0000256" key="14">
    <source>
        <dbReference type="SAM" id="Phobius"/>
    </source>
</evidence>
<dbReference type="GO" id="GO:0097250">
    <property type="term" value="P:mitochondrial respirasome assembly"/>
    <property type="evidence" value="ECO:0007669"/>
    <property type="project" value="UniProtKB-ARBA"/>
</dbReference>
<dbReference type="SUPFAM" id="SSF81419">
    <property type="entry name" value="Mitochondrial cytochrome c oxidase subunit VIIa"/>
    <property type="match status" value="1"/>
</dbReference>
<dbReference type="GeneID" id="114850029"/>
<evidence type="ECO:0000256" key="11">
    <source>
        <dbReference type="ARBA" id="ARBA00023136"/>
    </source>
</evidence>
<dbReference type="Pfam" id="PF02238">
    <property type="entry name" value="COX7a"/>
    <property type="match status" value="1"/>
</dbReference>
<evidence type="ECO:0000256" key="12">
    <source>
        <dbReference type="ARBA" id="ARBA00040282"/>
    </source>
</evidence>
<dbReference type="GO" id="GO:0002082">
    <property type="term" value="P:regulation of oxidative phosphorylation"/>
    <property type="evidence" value="ECO:0007669"/>
    <property type="project" value="TreeGrafter"/>
</dbReference>
<dbReference type="OrthoDB" id="5966508at2759"/>
<evidence type="ECO:0000256" key="1">
    <source>
        <dbReference type="ARBA" id="ARBA00004434"/>
    </source>
</evidence>
<evidence type="ECO:0000256" key="9">
    <source>
        <dbReference type="ARBA" id="ARBA00023002"/>
    </source>
</evidence>